<organism evidence="2 3">
    <name type="scientific">Trichoderma asperellum</name>
    <name type="common">Filamentous fungus</name>
    <dbReference type="NCBI Taxonomy" id="101201"/>
    <lineage>
        <taxon>Eukaryota</taxon>
        <taxon>Fungi</taxon>
        <taxon>Dikarya</taxon>
        <taxon>Ascomycota</taxon>
        <taxon>Pezizomycotina</taxon>
        <taxon>Sordariomycetes</taxon>
        <taxon>Hypocreomycetidae</taxon>
        <taxon>Hypocreales</taxon>
        <taxon>Hypocreaceae</taxon>
        <taxon>Trichoderma</taxon>
    </lineage>
</organism>
<accession>A0A6V8QZ79</accession>
<dbReference type="AlphaFoldDB" id="A0A6V8QZ79"/>
<feature type="signal peptide" evidence="1">
    <location>
        <begin position="1"/>
        <end position="25"/>
    </location>
</feature>
<reference evidence="2 3" key="1">
    <citation type="submission" date="2020-07" db="EMBL/GenBank/DDBJ databases">
        <title>Trichoderma asperellum IC-1 whole genome shotgun sequence.</title>
        <authorList>
            <person name="Kanamasa S."/>
            <person name="Takahashi H."/>
        </authorList>
    </citation>
    <scope>NUCLEOTIDE SEQUENCE [LARGE SCALE GENOMIC DNA]</scope>
    <source>
        <strain evidence="2 3">IC-1</strain>
    </source>
</reference>
<proteinExistence type="predicted"/>
<evidence type="ECO:0000313" key="2">
    <source>
        <dbReference type="EMBL" id="GFP58027.1"/>
    </source>
</evidence>
<comment type="caution">
    <text evidence="2">The sequence shown here is derived from an EMBL/GenBank/DDBJ whole genome shotgun (WGS) entry which is preliminary data.</text>
</comment>
<sequence>MAPTGILIARFVAIVLLALPRRDNGNGPVWHKHFKDENVTGDLLIIRARSRLWRRDHRAVLSSYHSGCFCSASGKWKILAPPPAIVHSASTSRVLLGAQSSQSRSLSTANQLPPGLGAVASSCFRMASLRIRPFCQVPQMCANLQRCSSAAKRATRATGVSNDVPGLGLRTGQCSSTWRTGDRQEHNVDGSVMAVWRSEVEAGTFMAAVMRW</sequence>
<evidence type="ECO:0000313" key="3">
    <source>
        <dbReference type="Proteomes" id="UP000517252"/>
    </source>
</evidence>
<protein>
    <recommendedName>
        <fullName evidence="4">Secreted protein</fullName>
    </recommendedName>
</protein>
<dbReference type="EMBL" id="BLZH01000009">
    <property type="protein sequence ID" value="GFP58027.1"/>
    <property type="molecule type" value="Genomic_DNA"/>
</dbReference>
<gene>
    <name evidence="2" type="ORF">TASIC1_0009036400</name>
</gene>
<dbReference type="Proteomes" id="UP000517252">
    <property type="component" value="Unassembled WGS sequence"/>
</dbReference>
<evidence type="ECO:0008006" key="4">
    <source>
        <dbReference type="Google" id="ProtNLM"/>
    </source>
</evidence>
<keyword evidence="1" id="KW-0732">Signal</keyword>
<feature type="chain" id="PRO_5027854940" description="Secreted protein" evidence="1">
    <location>
        <begin position="26"/>
        <end position="212"/>
    </location>
</feature>
<evidence type="ECO:0000256" key="1">
    <source>
        <dbReference type="SAM" id="SignalP"/>
    </source>
</evidence>
<name>A0A6V8QZ79_TRIAP</name>